<dbReference type="AlphaFoldDB" id="A0A0S2F8T3"/>
<evidence type="ECO:0000313" key="2">
    <source>
        <dbReference type="Proteomes" id="UP000060787"/>
    </source>
</evidence>
<evidence type="ECO:0000313" key="1">
    <source>
        <dbReference type="EMBL" id="ALN79959.1"/>
    </source>
</evidence>
<sequence>MADWLKMQVLLIDGFEYKAGIKKFPLVLQFSSNQMVEIAKEIDVATVLLESLENEDIYFGHQKCVLRFPRKAFVLNAGDVHEVHIDVLEDSDEHEAEDDALAHLKVLISGAYRLWVEAIAYRKVDAEDFEPVGVKFVGEIEVLP</sequence>
<name>A0A0S2F8T3_LYSAN</name>
<protein>
    <submittedName>
        <fullName evidence="1">Uncharacterized protein</fullName>
    </submittedName>
</protein>
<dbReference type="RefSeq" id="WP_057917408.1">
    <property type="nucleotide sequence ID" value="NZ_CP011129.1"/>
</dbReference>
<organism evidence="1 2">
    <name type="scientific">Lysobacter antibioticus</name>
    <dbReference type="NCBI Taxonomy" id="84531"/>
    <lineage>
        <taxon>Bacteria</taxon>
        <taxon>Pseudomonadati</taxon>
        <taxon>Pseudomonadota</taxon>
        <taxon>Gammaproteobacteria</taxon>
        <taxon>Lysobacterales</taxon>
        <taxon>Lysobacteraceae</taxon>
        <taxon>Lysobacter</taxon>
    </lineage>
</organism>
<dbReference type="PATRIC" id="fig|84531.8.peg.1832"/>
<accession>A0A0S2F8T3</accession>
<dbReference type="EMBL" id="CP011129">
    <property type="protein sequence ID" value="ALN79959.1"/>
    <property type="molecule type" value="Genomic_DNA"/>
</dbReference>
<dbReference type="Proteomes" id="UP000060787">
    <property type="component" value="Chromosome"/>
</dbReference>
<dbReference type="KEGG" id="lab:LA76x_1807"/>
<gene>
    <name evidence="1" type="ORF">LA76x_1807</name>
</gene>
<reference evidence="1 2" key="1">
    <citation type="journal article" date="2015" name="BMC Genomics">
        <title>Comparative genomics and metabolic profiling of the genus Lysobacter.</title>
        <authorList>
            <person name="de Bruijn I."/>
            <person name="Cheng X."/>
            <person name="de Jager V."/>
            <person name="Exposito R.G."/>
            <person name="Watrous J."/>
            <person name="Patel N."/>
            <person name="Postma J."/>
            <person name="Dorrestein P.C."/>
            <person name="Kobayashi D."/>
            <person name="Raaijmakers J.M."/>
        </authorList>
    </citation>
    <scope>NUCLEOTIDE SEQUENCE [LARGE SCALE GENOMIC DNA]</scope>
    <source>
        <strain evidence="1 2">76</strain>
    </source>
</reference>
<proteinExistence type="predicted"/>
<keyword evidence="2" id="KW-1185">Reference proteome</keyword>